<evidence type="ECO:0000256" key="4">
    <source>
        <dbReference type="SAM" id="MobiDB-lite"/>
    </source>
</evidence>
<evidence type="ECO:0000256" key="1">
    <source>
        <dbReference type="ARBA" id="ARBA00022723"/>
    </source>
</evidence>
<dbReference type="GO" id="GO:0006351">
    <property type="term" value="P:DNA-templated transcription"/>
    <property type="evidence" value="ECO:0007669"/>
    <property type="project" value="InterPro"/>
</dbReference>
<reference evidence="6" key="1">
    <citation type="journal article" date="2020" name="Nature">
        <title>Giant virus diversity and host interactions through global metagenomics.</title>
        <authorList>
            <person name="Schulz F."/>
            <person name="Roux S."/>
            <person name="Paez-Espino D."/>
            <person name="Jungbluth S."/>
            <person name="Walsh D.A."/>
            <person name="Denef V.J."/>
            <person name="McMahon K.D."/>
            <person name="Konstantinidis K.T."/>
            <person name="Eloe-Fadrosh E.A."/>
            <person name="Kyrpides N.C."/>
            <person name="Woyke T."/>
        </authorList>
    </citation>
    <scope>NUCLEOTIDE SEQUENCE</scope>
    <source>
        <strain evidence="6">GVMAG-S-1035231-58</strain>
    </source>
</reference>
<evidence type="ECO:0000256" key="3">
    <source>
        <dbReference type="ARBA" id="ARBA00022833"/>
    </source>
</evidence>
<dbReference type="PANTHER" id="PTHR11477">
    <property type="entry name" value="TRANSCRIPTION FACTOR S-II ZINC FINGER DOMAIN-CONTAINING PROTEIN"/>
    <property type="match status" value="1"/>
</dbReference>
<dbReference type="SMART" id="SM00440">
    <property type="entry name" value="ZnF_C2C2"/>
    <property type="match status" value="1"/>
</dbReference>
<organism evidence="6">
    <name type="scientific">viral metagenome</name>
    <dbReference type="NCBI Taxonomy" id="1070528"/>
    <lineage>
        <taxon>unclassified sequences</taxon>
        <taxon>metagenomes</taxon>
        <taxon>organismal metagenomes</taxon>
    </lineage>
</organism>
<keyword evidence="2" id="KW-0863">Zinc-finger</keyword>
<dbReference type="InterPro" id="IPR001222">
    <property type="entry name" value="Znf_TFIIS"/>
</dbReference>
<feature type="compositionally biased region" description="Acidic residues" evidence="4">
    <location>
        <begin position="121"/>
        <end position="139"/>
    </location>
</feature>
<dbReference type="AlphaFoldDB" id="A0A6C0M1T2"/>
<dbReference type="GO" id="GO:0005634">
    <property type="term" value="C:nucleus"/>
    <property type="evidence" value="ECO:0007669"/>
    <property type="project" value="TreeGrafter"/>
</dbReference>
<dbReference type="Gene3D" id="2.20.25.10">
    <property type="match status" value="1"/>
</dbReference>
<feature type="domain" description="TFIIS-type" evidence="5">
    <location>
        <begin position="263"/>
        <end position="304"/>
    </location>
</feature>
<accession>A0A6C0M1T2</accession>
<dbReference type="PANTHER" id="PTHR11477:SF0">
    <property type="entry name" value="IP08861P-RELATED"/>
    <property type="match status" value="1"/>
</dbReference>
<keyword evidence="1" id="KW-0479">Metal-binding</keyword>
<proteinExistence type="predicted"/>
<feature type="region of interest" description="Disordered" evidence="4">
    <location>
        <begin position="120"/>
        <end position="147"/>
    </location>
</feature>
<protein>
    <recommendedName>
        <fullName evidence="5">TFIIS-type domain-containing protein</fullName>
    </recommendedName>
</protein>
<sequence>MVVAVLISVSGTLSEVTLPAKTPDVLEWLRKKLKQPTLQFQGKFTHTEKTLAVFGVPSDDEDDSTNQHMLPTPFHEDLFSGTICIMKSKNENLDDYDASATQYHDLKTVEYEEVYHSCTFEEQEEEEAEEEEEEEEEEETVTREARPVHTVHASNVLVDHPLRTIVRNKFDSNHVETAILQRCISDAKKWYIDIEWENPVFTNMYRTRAIQLYGCRQLLQTMTPDEFANSTPVQQNPERWAKMVEETNEKEKATYSKKSTASIFMFCSRCKKKTECDSYQMQTRSADEPMTTFVTCLVCDKHWKF</sequence>
<dbReference type="Pfam" id="PF01096">
    <property type="entry name" value="Zn_ribbon_TFIIS"/>
    <property type="match status" value="1"/>
</dbReference>
<dbReference type="SUPFAM" id="SSF57783">
    <property type="entry name" value="Zinc beta-ribbon"/>
    <property type="match status" value="1"/>
</dbReference>
<name>A0A6C0M1T2_9ZZZZ</name>
<dbReference type="CDD" id="cd13749">
    <property type="entry name" value="Zn-ribbon_TFIIS"/>
    <property type="match status" value="1"/>
</dbReference>
<dbReference type="EMBL" id="MN740641">
    <property type="protein sequence ID" value="QHU36620.1"/>
    <property type="molecule type" value="Genomic_DNA"/>
</dbReference>
<dbReference type="PROSITE" id="PS51133">
    <property type="entry name" value="ZF_TFIIS_2"/>
    <property type="match status" value="1"/>
</dbReference>
<dbReference type="GO" id="GO:0003676">
    <property type="term" value="F:nucleic acid binding"/>
    <property type="evidence" value="ECO:0007669"/>
    <property type="project" value="InterPro"/>
</dbReference>
<evidence type="ECO:0000313" key="6">
    <source>
        <dbReference type="EMBL" id="QHU36620.1"/>
    </source>
</evidence>
<keyword evidence="3" id="KW-0862">Zinc</keyword>
<evidence type="ECO:0000259" key="5">
    <source>
        <dbReference type="PROSITE" id="PS51133"/>
    </source>
</evidence>
<dbReference type="GO" id="GO:0008270">
    <property type="term" value="F:zinc ion binding"/>
    <property type="evidence" value="ECO:0007669"/>
    <property type="project" value="UniProtKB-KW"/>
</dbReference>
<evidence type="ECO:0000256" key="2">
    <source>
        <dbReference type="ARBA" id="ARBA00022771"/>
    </source>
</evidence>